<dbReference type="InterPro" id="IPR001519">
    <property type="entry name" value="Ferritin"/>
</dbReference>
<comment type="similarity">
    <text evidence="2">Belongs to the ferritin family.</text>
</comment>
<dbReference type="EMBL" id="KE525405">
    <property type="protein sequence ID" value="KFB52779.1"/>
    <property type="molecule type" value="Genomic_DNA"/>
</dbReference>
<dbReference type="InterPro" id="IPR009040">
    <property type="entry name" value="Ferritin-like_diiron"/>
</dbReference>
<feature type="binding site" evidence="1">
    <location>
        <position position="188"/>
    </location>
    <ligand>
        <name>Fe cation</name>
        <dbReference type="ChEBI" id="CHEBI:24875"/>
        <label>1</label>
    </ligand>
</feature>
<dbReference type="InterPro" id="IPR012347">
    <property type="entry name" value="Ferritin-like"/>
</dbReference>
<feature type="binding site" evidence="1">
    <location>
        <position position="143"/>
    </location>
    <ligand>
        <name>Fe cation</name>
        <dbReference type="ChEBI" id="CHEBI:24875"/>
        <label>1</label>
    </ligand>
</feature>
<dbReference type="AlphaFoldDB" id="A0A084WRD5"/>
<feature type="chain" id="PRO_5010760057" description="Ferritin" evidence="3">
    <location>
        <begin position="20"/>
        <end position="232"/>
    </location>
</feature>
<dbReference type="EMBL" id="ATLV01026021">
    <property type="status" value="NOT_ANNOTATED_CDS"/>
    <property type="molecule type" value="Genomic_DNA"/>
</dbReference>
<proteinExistence type="inferred from homology"/>
<dbReference type="VEuPathDB" id="VectorBase:ASIS000767"/>
<keyword evidence="1 2" id="KW-0408">Iron</keyword>
<evidence type="ECO:0000313" key="5">
    <source>
        <dbReference type="EMBL" id="KFB52779.1"/>
    </source>
</evidence>
<reference evidence="6" key="2">
    <citation type="submission" date="2020-05" db="UniProtKB">
        <authorList>
            <consortium name="EnsemblMetazoa"/>
        </authorList>
    </citation>
    <scope>IDENTIFICATION</scope>
</reference>
<name>A0A084WRD5_ANOSI</name>
<dbReference type="Proteomes" id="UP000030765">
    <property type="component" value="Unassembled WGS sequence"/>
</dbReference>
<evidence type="ECO:0000313" key="7">
    <source>
        <dbReference type="Proteomes" id="UP000030765"/>
    </source>
</evidence>
<dbReference type="VEuPathDB" id="VectorBase:ASIC021044"/>
<dbReference type="GO" id="GO:0008198">
    <property type="term" value="F:ferrous iron binding"/>
    <property type="evidence" value="ECO:0007669"/>
    <property type="project" value="TreeGrafter"/>
</dbReference>
<dbReference type="EnsemblMetazoa" id="ASIC021044-RA">
    <property type="protein sequence ID" value="ASIC021044-PA"/>
    <property type="gene ID" value="ASIC021044"/>
</dbReference>
<accession>A0A084WRD5</accession>
<dbReference type="SUPFAM" id="SSF47240">
    <property type="entry name" value="Ferritin-like"/>
    <property type="match status" value="1"/>
</dbReference>
<dbReference type="GO" id="GO:0005737">
    <property type="term" value="C:cytoplasm"/>
    <property type="evidence" value="ECO:0007669"/>
    <property type="project" value="TreeGrafter"/>
</dbReference>
<dbReference type="PANTHER" id="PTHR11431:SF51">
    <property type="entry name" value="FERRITIN"/>
    <property type="match status" value="1"/>
</dbReference>
<dbReference type="STRING" id="74873.A0A084WRD5"/>
<keyword evidence="1 2" id="KW-0479">Metal-binding</keyword>
<keyword evidence="3" id="KW-0732">Signal</keyword>
<dbReference type="OrthoDB" id="6363126at2759"/>
<comment type="function">
    <text evidence="2">Stores iron in a soluble, non-toxic, readily available form. Important for iron homeostasis. Iron is taken up in the ferrous form and deposited as ferric hydroxides after oxidation.</text>
</comment>
<reference evidence="5 7" key="1">
    <citation type="journal article" date="2014" name="BMC Genomics">
        <title>Genome sequence of Anopheles sinensis provides insight into genetics basis of mosquito competence for malaria parasites.</title>
        <authorList>
            <person name="Zhou D."/>
            <person name="Zhang D."/>
            <person name="Ding G."/>
            <person name="Shi L."/>
            <person name="Hou Q."/>
            <person name="Ye Y."/>
            <person name="Xu Y."/>
            <person name="Zhou H."/>
            <person name="Xiong C."/>
            <person name="Li S."/>
            <person name="Yu J."/>
            <person name="Hong S."/>
            <person name="Yu X."/>
            <person name="Zou P."/>
            <person name="Chen C."/>
            <person name="Chang X."/>
            <person name="Wang W."/>
            <person name="Lv Y."/>
            <person name="Sun Y."/>
            <person name="Ma L."/>
            <person name="Shen B."/>
            <person name="Zhu C."/>
        </authorList>
    </citation>
    <scope>NUCLEOTIDE SEQUENCE [LARGE SCALE GENOMIC DNA]</scope>
</reference>
<protein>
    <recommendedName>
        <fullName evidence="2">Ferritin</fullName>
    </recommendedName>
</protein>
<dbReference type="GO" id="GO:0008199">
    <property type="term" value="F:ferric iron binding"/>
    <property type="evidence" value="ECO:0007669"/>
    <property type="project" value="InterPro"/>
</dbReference>
<dbReference type="CDD" id="cd01056">
    <property type="entry name" value="Euk_Ferritin"/>
    <property type="match status" value="1"/>
</dbReference>
<keyword evidence="2" id="KW-0409">Iron storage</keyword>
<evidence type="ECO:0000259" key="4">
    <source>
        <dbReference type="PROSITE" id="PS50905"/>
    </source>
</evidence>
<evidence type="ECO:0000256" key="1">
    <source>
        <dbReference type="PIRSR" id="PIRSR601519-1"/>
    </source>
</evidence>
<feature type="signal peptide" evidence="3">
    <location>
        <begin position="1"/>
        <end position="19"/>
    </location>
</feature>
<dbReference type="OMA" id="MSTHFGN"/>
<organism evidence="5">
    <name type="scientific">Anopheles sinensis</name>
    <name type="common">Mosquito</name>
    <dbReference type="NCBI Taxonomy" id="74873"/>
    <lineage>
        <taxon>Eukaryota</taxon>
        <taxon>Metazoa</taxon>
        <taxon>Ecdysozoa</taxon>
        <taxon>Arthropoda</taxon>
        <taxon>Hexapoda</taxon>
        <taxon>Insecta</taxon>
        <taxon>Pterygota</taxon>
        <taxon>Neoptera</taxon>
        <taxon>Endopterygota</taxon>
        <taxon>Diptera</taxon>
        <taxon>Nematocera</taxon>
        <taxon>Culicoidea</taxon>
        <taxon>Culicidae</taxon>
        <taxon>Anophelinae</taxon>
        <taxon>Anopheles</taxon>
    </lineage>
</organism>
<evidence type="ECO:0000256" key="3">
    <source>
        <dbReference type="SAM" id="SignalP"/>
    </source>
</evidence>
<dbReference type="PANTHER" id="PTHR11431">
    <property type="entry name" value="FERRITIN"/>
    <property type="match status" value="1"/>
</dbReference>
<evidence type="ECO:0000256" key="2">
    <source>
        <dbReference type="RuleBase" id="RU361145"/>
    </source>
</evidence>
<dbReference type="GO" id="GO:0006879">
    <property type="term" value="P:intracellular iron ion homeostasis"/>
    <property type="evidence" value="ECO:0007669"/>
    <property type="project" value="UniProtKB-KW"/>
</dbReference>
<sequence length="232" mass="26141">MNTAFVLGLVLVASATVGASVDGVCEGNSENCTPNYSSFALVNASNKIDADFAEYTSQLVDKSFYFLIMSSEFDKYHMDRPGFQKLYRKMSDKAWEDAIDLMKYRSRRGVDGYLKQPDQPYDFAKKLSAMTELSSLQTAVEVEKSLATKAHLIHQKVSHDHFTKSGAEKIHYDPDTAHYLDEKIINYQSGVLRDLAGYVQTLHKITKNGEVGKDQAEDLALHLFDEYLEKSL</sequence>
<dbReference type="PROSITE" id="PS50905">
    <property type="entry name" value="FERRITIN_LIKE"/>
    <property type="match status" value="1"/>
</dbReference>
<dbReference type="GO" id="GO:0006826">
    <property type="term" value="P:iron ion transport"/>
    <property type="evidence" value="ECO:0007669"/>
    <property type="project" value="InterPro"/>
</dbReference>
<feature type="domain" description="Ferritin-like diiron" evidence="4">
    <location>
        <begin position="42"/>
        <end position="206"/>
    </location>
</feature>
<dbReference type="Gene3D" id="1.20.1260.10">
    <property type="match status" value="1"/>
</dbReference>
<dbReference type="InterPro" id="IPR009078">
    <property type="entry name" value="Ferritin-like_SF"/>
</dbReference>
<keyword evidence="7" id="KW-1185">Reference proteome</keyword>
<gene>
    <name evidence="5" type="ORF">ZHAS_00021044</name>
</gene>
<evidence type="ECO:0000313" key="6">
    <source>
        <dbReference type="EnsemblMetazoa" id="ASIC021044-PA"/>
    </source>
</evidence>